<evidence type="ECO:0000313" key="4">
    <source>
        <dbReference type="Proteomes" id="UP000277580"/>
    </source>
</evidence>
<dbReference type="AlphaFoldDB" id="A0A3N4LAJ0"/>
<feature type="compositionally biased region" description="Polar residues" evidence="1">
    <location>
        <begin position="1"/>
        <end position="17"/>
    </location>
</feature>
<gene>
    <name evidence="3" type="ORF">P167DRAFT_6873</name>
</gene>
<organism evidence="3 4">
    <name type="scientific">Morchella conica CCBAS932</name>
    <dbReference type="NCBI Taxonomy" id="1392247"/>
    <lineage>
        <taxon>Eukaryota</taxon>
        <taxon>Fungi</taxon>
        <taxon>Dikarya</taxon>
        <taxon>Ascomycota</taxon>
        <taxon>Pezizomycotina</taxon>
        <taxon>Pezizomycetes</taxon>
        <taxon>Pezizales</taxon>
        <taxon>Morchellaceae</taxon>
        <taxon>Morchella</taxon>
    </lineage>
</organism>
<dbReference type="InParanoid" id="A0A3N4LAJ0"/>
<evidence type="ECO:0000256" key="1">
    <source>
        <dbReference type="SAM" id="MobiDB-lite"/>
    </source>
</evidence>
<keyword evidence="2" id="KW-0472">Membrane</keyword>
<keyword evidence="2" id="KW-1133">Transmembrane helix</keyword>
<name>A0A3N4LAJ0_9PEZI</name>
<reference evidence="3 4" key="1">
    <citation type="journal article" date="2018" name="Nat. Ecol. Evol.">
        <title>Pezizomycetes genomes reveal the molecular basis of ectomycorrhizal truffle lifestyle.</title>
        <authorList>
            <person name="Murat C."/>
            <person name="Payen T."/>
            <person name="Noel B."/>
            <person name="Kuo A."/>
            <person name="Morin E."/>
            <person name="Chen J."/>
            <person name="Kohler A."/>
            <person name="Krizsan K."/>
            <person name="Balestrini R."/>
            <person name="Da Silva C."/>
            <person name="Montanini B."/>
            <person name="Hainaut M."/>
            <person name="Levati E."/>
            <person name="Barry K.W."/>
            <person name="Belfiori B."/>
            <person name="Cichocki N."/>
            <person name="Clum A."/>
            <person name="Dockter R.B."/>
            <person name="Fauchery L."/>
            <person name="Guy J."/>
            <person name="Iotti M."/>
            <person name="Le Tacon F."/>
            <person name="Lindquist E.A."/>
            <person name="Lipzen A."/>
            <person name="Malagnac F."/>
            <person name="Mello A."/>
            <person name="Molinier V."/>
            <person name="Miyauchi S."/>
            <person name="Poulain J."/>
            <person name="Riccioni C."/>
            <person name="Rubini A."/>
            <person name="Sitrit Y."/>
            <person name="Splivallo R."/>
            <person name="Traeger S."/>
            <person name="Wang M."/>
            <person name="Zifcakova L."/>
            <person name="Wipf D."/>
            <person name="Zambonelli A."/>
            <person name="Paolocci F."/>
            <person name="Nowrousian M."/>
            <person name="Ottonello S."/>
            <person name="Baldrian P."/>
            <person name="Spatafora J.W."/>
            <person name="Henrissat B."/>
            <person name="Nagy L.G."/>
            <person name="Aury J.M."/>
            <person name="Wincker P."/>
            <person name="Grigoriev I.V."/>
            <person name="Bonfante P."/>
            <person name="Martin F.M."/>
        </authorList>
    </citation>
    <scope>NUCLEOTIDE SEQUENCE [LARGE SCALE GENOMIC DNA]</scope>
    <source>
        <strain evidence="3 4">CCBAS932</strain>
    </source>
</reference>
<proteinExistence type="predicted"/>
<feature type="transmembrane region" description="Helical" evidence="2">
    <location>
        <begin position="53"/>
        <end position="73"/>
    </location>
</feature>
<evidence type="ECO:0000256" key="2">
    <source>
        <dbReference type="SAM" id="Phobius"/>
    </source>
</evidence>
<dbReference type="OrthoDB" id="10407513at2759"/>
<protein>
    <submittedName>
        <fullName evidence="3">Uncharacterized protein</fullName>
    </submittedName>
</protein>
<dbReference type="EMBL" id="ML119105">
    <property type="protein sequence ID" value="RPB17661.1"/>
    <property type="molecule type" value="Genomic_DNA"/>
</dbReference>
<dbReference type="Proteomes" id="UP000277580">
    <property type="component" value="Unassembled WGS sequence"/>
</dbReference>
<accession>A0A3N4LAJ0</accession>
<evidence type="ECO:0000313" key="3">
    <source>
        <dbReference type="EMBL" id="RPB17661.1"/>
    </source>
</evidence>
<keyword evidence="4" id="KW-1185">Reference proteome</keyword>
<sequence length="130" mass="14062">MESGTAGQASKQHSRGTSGERELLGPPFNGAFSPLPLMHTMSRLMQGNKLEKVHVSCTCGIASLFLSLAVAFVPQPICKGFRISMKILVEFWPKFALCCTEVPSFVGAGGYGVIARAIRFPTTNPHSHKR</sequence>
<feature type="region of interest" description="Disordered" evidence="1">
    <location>
        <begin position="1"/>
        <end position="26"/>
    </location>
</feature>
<keyword evidence="2" id="KW-0812">Transmembrane</keyword>